<dbReference type="Gene3D" id="1.25.10.10">
    <property type="entry name" value="Leucine-rich Repeat Variant"/>
    <property type="match status" value="1"/>
</dbReference>
<reference evidence="5" key="1">
    <citation type="submission" date="2023-10" db="EMBL/GenBank/DDBJ databases">
        <authorList>
            <person name="Domelevo Entfellner J.-B."/>
        </authorList>
    </citation>
    <scope>NUCLEOTIDE SEQUENCE</scope>
</reference>
<name>A0AA86SNY0_9FABA</name>
<dbReference type="SUPFAM" id="SSF48371">
    <property type="entry name" value="ARM repeat"/>
    <property type="match status" value="1"/>
</dbReference>
<organism evidence="5 6">
    <name type="scientific">Sphenostylis stenocarpa</name>
    <dbReference type="NCBI Taxonomy" id="92480"/>
    <lineage>
        <taxon>Eukaryota</taxon>
        <taxon>Viridiplantae</taxon>
        <taxon>Streptophyta</taxon>
        <taxon>Embryophyta</taxon>
        <taxon>Tracheophyta</taxon>
        <taxon>Spermatophyta</taxon>
        <taxon>Magnoliopsida</taxon>
        <taxon>eudicotyledons</taxon>
        <taxon>Gunneridae</taxon>
        <taxon>Pentapetalae</taxon>
        <taxon>rosids</taxon>
        <taxon>fabids</taxon>
        <taxon>Fabales</taxon>
        <taxon>Fabaceae</taxon>
        <taxon>Papilionoideae</taxon>
        <taxon>50 kb inversion clade</taxon>
        <taxon>NPAAA clade</taxon>
        <taxon>indigoferoid/millettioid clade</taxon>
        <taxon>Phaseoleae</taxon>
        <taxon>Sphenostylis</taxon>
    </lineage>
</organism>
<dbReference type="Pfam" id="PF23568">
    <property type="entry name" value="ARM_LIN"/>
    <property type="match status" value="1"/>
</dbReference>
<feature type="repeat" description="WD" evidence="1">
    <location>
        <begin position="1136"/>
        <end position="1159"/>
    </location>
</feature>
<dbReference type="EMBL" id="OY731403">
    <property type="protein sequence ID" value="CAJ1963386.1"/>
    <property type="molecule type" value="Genomic_DNA"/>
</dbReference>
<dbReference type="InterPro" id="IPR001680">
    <property type="entry name" value="WD40_rpt"/>
</dbReference>
<evidence type="ECO:0000259" key="3">
    <source>
        <dbReference type="Pfam" id="PF23628"/>
    </source>
</evidence>
<dbReference type="InterPro" id="IPR055566">
    <property type="entry name" value="ARM_LIN"/>
</dbReference>
<gene>
    <name evidence="5" type="ORF">AYBTSS11_LOCUS19745</name>
</gene>
<sequence length="1421" mass="161261">MQNNVAGGMAVEALKTEEMVQKIPGHDEGCPDRVTSSSLVDNLCLRNLSQQIVLGLLGLFTSKGTEIQAQSYNSAISNDLSLQRSKRDSLLLSEFPNTLYEMLDLKHIWVLVSINRFIQDTLEDEKTRNGLKLRCTSKLRIQKQEFFEFSEQSVLSNLYWGIDSIEAAIQAQQPEDRSFRLMNSEQMLQVPAMLDEEEVTATIPNRYLVCCSYFYLSVVRKLQGDEWQAALHFLQAVLVSPRLVWTEFASQLCESLFPQSSIPMMQGNCSSRSLESVSSGDEMDEAIREVARRYKECLVYYQVMLYGETPWWRSYCSKQSPRSVDVPNTSCVSSTSVQHESRLKSCNMYKKVHPLDSQDVIHTMEDESKQFMDIAEYEGHKKALKQLNSVEYHGKENQTISSIKCFKDMMIEAHSTTPVSVDVCYKDFTARKDLENVDDRKFYIQTTITKADDLPPEIYNWKLQQSSGLPQTHQHPIQEQLDKRNIIQLDSSRFNSSIEDITLSISKHRDKTGNTPLNCHGEDELNEDASQPKKLFDHVTFTSTCKPKPTQKNHESSEMQRLYSIGKCHELCSNSRRYSLQDLSELTERRITELHYSEVLGKCDEEYTVDIASIYESLISSSGATYASLKDVILDELLVAISTSKEERKIRASVSILTTIISRNKSIIEDVKKKGLRLCDLASALKQNVHEAAILIYLINPSPVDIKTLELLPILVEIVCTSNSYKNSPESLLLTPHAASLMIIEELVTSFDYATNNMHLATISSPHVLSGFLEVARNDNLEEFFSLTIILIKCMQYDAQCRKYVSQFTPLAPFIHLLQSENIRAKCTALEFFHEILCIPRSSAISLLQRIKQERSVNIMQILMHCAHQLQPDHMLLAANILLQLDMLNSPDKGVFREEAVQILLKAMTSEESSEQILSASILSNLAGTYTWTGEPYTTAWLLRKTGLTSPYHQNMIRNFNWSDQSLQDTSTDLWCSKIAKCIISLGDSVFHTLDRVLRSKIRRVSRDCLVAISWLGYQISKSPDSISYSASEIILSGVEQFLHPGMELEERLLACMCMFNYASGKGKQKLINFSEGVKESLRRLSNVIWMAEELHRVADFLLPNISRISCVHTQILEAGCSFSLAVCSLIYFKGLLFSGYSDGSIKVWDIRGHSASLVWDIKEHKKSVTCFSLYEPSDCLLSGSTDKTIRVWKMIQRKVECVEVIVLKEQIHHLRAHGETIFAITDSQGLKLVNESRSTRDILKGKHVKCMTVAQGKLYIGCTDSSIQEYSTTHNRELEIKPPTRSWRKQSKPINSVVAYRDWLYSANKHVEGTTFKEWKRTRKPKVSILTHKGDNVAAMEVVEDFLYLISSSSPNNIQIWLRGAPKKLGRISAGSKITSILVANDIIFCGTETGLIKGWIPLHFVMPLQMPGRQPKPKA</sequence>
<keyword evidence="1" id="KW-0853">WD repeat</keyword>
<evidence type="ECO:0000313" key="6">
    <source>
        <dbReference type="Proteomes" id="UP001189624"/>
    </source>
</evidence>
<feature type="repeat" description="WD" evidence="1">
    <location>
        <begin position="1162"/>
        <end position="1195"/>
    </location>
</feature>
<accession>A0AA86SNY0</accession>
<dbReference type="Proteomes" id="UP001189624">
    <property type="component" value="Chromosome 6"/>
</dbReference>
<dbReference type="PANTHER" id="PTHR35549:SF2">
    <property type="entry name" value="TRANSDUCIN_WD40 REPEAT-LIKE SUPERFAMILY PROTEIN"/>
    <property type="match status" value="1"/>
</dbReference>
<evidence type="ECO:0000256" key="1">
    <source>
        <dbReference type="PROSITE-ProRule" id="PRU00221"/>
    </source>
</evidence>
<feature type="domain" description="Putative E3 ubiquitin-protein ligase LIN N-terminal" evidence="2">
    <location>
        <begin position="114"/>
        <end position="296"/>
    </location>
</feature>
<dbReference type="Gramene" id="rna-AYBTSS11_LOCUS19745">
    <property type="protein sequence ID" value="CAJ1963386.1"/>
    <property type="gene ID" value="gene-AYBTSS11_LOCUS19745"/>
</dbReference>
<evidence type="ECO:0008006" key="7">
    <source>
        <dbReference type="Google" id="ProtNLM"/>
    </source>
</evidence>
<dbReference type="PROSITE" id="PS50082">
    <property type="entry name" value="WD_REPEATS_2"/>
    <property type="match status" value="2"/>
</dbReference>
<dbReference type="PROSITE" id="PS50294">
    <property type="entry name" value="WD_REPEATS_REGION"/>
    <property type="match status" value="1"/>
</dbReference>
<dbReference type="Gene3D" id="2.130.10.10">
    <property type="entry name" value="YVTN repeat-like/Quinoprotein amine dehydrogenase"/>
    <property type="match status" value="1"/>
</dbReference>
<dbReference type="InterPro" id="IPR015943">
    <property type="entry name" value="WD40/YVTN_repeat-like_dom_sf"/>
</dbReference>
<dbReference type="InterPro" id="IPR016024">
    <property type="entry name" value="ARM-type_fold"/>
</dbReference>
<dbReference type="SUPFAM" id="SSF50978">
    <property type="entry name" value="WD40 repeat-like"/>
    <property type="match status" value="1"/>
</dbReference>
<evidence type="ECO:0000313" key="5">
    <source>
        <dbReference type="EMBL" id="CAJ1963386.1"/>
    </source>
</evidence>
<dbReference type="Pfam" id="PF00400">
    <property type="entry name" value="WD40"/>
    <property type="match status" value="1"/>
</dbReference>
<protein>
    <recommendedName>
        <fullName evidence="7">E3 ubiquitin-protein ligase LIN-1</fullName>
    </recommendedName>
</protein>
<feature type="domain" description="Putative E3 ubiquitin-protein ligase LIN ARM repeats" evidence="4">
    <location>
        <begin position="584"/>
        <end position="745"/>
    </location>
</feature>
<dbReference type="InterPro" id="IPR056512">
    <property type="entry name" value="LIN_N"/>
</dbReference>
<proteinExistence type="predicted"/>
<dbReference type="SMART" id="SM00320">
    <property type="entry name" value="WD40"/>
    <property type="match status" value="3"/>
</dbReference>
<dbReference type="PANTHER" id="PTHR35549">
    <property type="entry name" value="OS04G0584500 PROTEIN"/>
    <property type="match status" value="1"/>
</dbReference>
<feature type="domain" description="Putative E3 ubiquitin-protein ligase LIN ARM-like" evidence="3">
    <location>
        <begin position="747"/>
        <end position="1098"/>
    </location>
</feature>
<dbReference type="Pfam" id="PF23628">
    <property type="entry name" value="ARM_LIN_C"/>
    <property type="match status" value="1"/>
</dbReference>
<dbReference type="InterPro" id="IPR056514">
    <property type="entry name" value="ARM_LIN_2nd"/>
</dbReference>
<dbReference type="Pfam" id="PF23654">
    <property type="entry name" value="ARM_LIN_2nd"/>
    <property type="match status" value="1"/>
</dbReference>
<dbReference type="InterPro" id="IPR036322">
    <property type="entry name" value="WD40_repeat_dom_sf"/>
</dbReference>
<evidence type="ECO:0000259" key="2">
    <source>
        <dbReference type="Pfam" id="PF23568"/>
    </source>
</evidence>
<keyword evidence="6" id="KW-1185">Reference proteome</keyword>
<evidence type="ECO:0000259" key="4">
    <source>
        <dbReference type="Pfam" id="PF23654"/>
    </source>
</evidence>
<dbReference type="InterPro" id="IPR011989">
    <property type="entry name" value="ARM-like"/>
</dbReference>